<feature type="domain" description="Cadherin" evidence="7">
    <location>
        <begin position="132"/>
        <end position="240"/>
    </location>
</feature>
<evidence type="ECO:0000256" key="4">
    <source>
        <dbReference type="ARBA" id="ARBA00023136"/>
    </source>
</evidence>
<feature type="domain" description="Cadherin" evidence="7">
    <location>
        <begin position="24"/>
        <end position="131"/>
    </location>
</feature>
<dbReference type="SMART" id="SM00112">
    <property type="entry name" value="CA"/>
    <property type="match status" value="2"/>
</dbReference>
<dbReference type="GO" id="GO:0005509">
    <property type="term" value="F:calcium ion binding"/>
    <property type="evidence" value="ECO:0007669"/>
    <property type="project" value="UniProtKB-UniRule"/>
</dbReference>
<dbReference type="GO" id="GO:0016342">
    <property type="term" value="C:catenin complex"/>
    <property type="evidence" value="ECO:0007669"/>
    <property type="project" value="TreeGrafter"/>
</dbReference>
<reference evidence="8" key="2">
    <citation type="journal article" date="2021" name="Genome Biol. Evol.">
        <title>Developing a high-quality reference genome for a parasitic bivalve with doubly uniparental inheritance (Bivalvia: Unionida).</title>
        <authorList>
            <person name="Smith C.H."/>
        </authorList>
    </citation>
    <scope>NUCLEOTIDE SEQUENCE</scope>
    <source>
        <strain evidence="8">CHS0354</strain>
        <tissue evidence="8">Mantle</tissue>
    </source>
</reference>
<dbReference type="Pfam" id="PF00028">
    <property type="entry name" value="Cadherin"/>
    <property type="match status" value="1"/>
</dbReference>
<keyword evidence="6" id="KW-0732">Signal</keyword>
<dbReference type="EMBL" id="JAEAOA010000109">
    <property type="protein sequence ID" value="KAK3580058.1"/>
    <property type="molecule type" value="Genomic_DNA"/>
</dbReference>
<keyword evidence="9" id="KW-1185">Reference proteome</keyword>
<dbReference type="GO" id="GO:0008013">
    <property type="term" value="F:beta-catenin binding"/>
    <property type="evidence" value="ECO:0007669"/>
    <property type="project" value="TreeGrafter"/>
</dbReference>
<dbReference type="InterPro" id="IPR002126">
    <property type="entry name" value="Cadherin-like_dom"/>
</dbReference>
<dbReference type="GO" id="GO:0016477">
    <property type="term" value="P:cell migration"/>
    <property type="evidence" value="ECO:0007669"/>
    <property type="project" value="TreeGrafter"/>
</dbReference>
<gene>
    <name evidence="8" type="ORF">CHS0354_001011</name>
</gene>
<evidence type="ECO:0000256" key="2">
    <source>
        <dbReference type="ARBA" id="ARBA00022737"/>
    </source>
</evidence>
<dbReference type="PROSITE" id="PS50268">
    <property type="entry name" value="CADHERIN_2"/>
    <property type="match status" value="2"/>
</dbReference>
<dbReference type="GO" id="GO:0007156">
    <property type="term" value="P:homophilic cell adhesion via plasma membrane adhesion molecules"/>
    <property type="evidence" value="ECO:0007669"/>
    <property type="project" value="InterPro"/>
</dbReference>
<feature type="signal peptide" evidence="6">
    <location>
        <begin position="1"/>
        <end position="18"/>
    </location>
</feature>
<evidence type="ECO:0000256" key="1">
    <source>
        <dbReference type="ARBA" id="ARBA00004370"/>
    </source>
</evidence>
<reference evidence="8" key="1">
    <citation type="journal article" date="2021" name="Genome Biol. Evol.">
        <title>A High-Quality Reference Genome for a Parasitic Bivalve with Doubly Uniparental Inheritance (Bivalvia: Unionida).</title>
        <authorList>
            <person name="Smith C.H."/>
        </authorList>
    </citation>
    <scope>NUCLEOTIDE SEQUENCE</scope>
    <source>
        <strain evidence="8">CHS0354</strain>
    </source>
</reference>
<evidence type="ECO:0000259" key="7">
    <source>
        <dbReference type="PROSITE" id="PS50268"/>
    </source>
</evidence>
<comment type="caution">
    <text evidence="8">The sequence shown here is derived from an EMBL/GenBank/DDBJ whole genome shotgun (WGS) entry which is preliminary data.</text>
</comment>
<keyword evidence="3 5" id="KW-0106">Calcium</keyword>
<dbReference type="PANTHER" id="PTHR24027">
    <property type="entry name" value="CADHERIN-23"/>
    <property type="match status" value="1"/>
</dbReference>
<accession>A0AAE0RUS8</accession>
<sequence length="256" mass="27924">MQSFSIALFTAFVCGVSCNDPPQLQHNYVFDVKENVPVGTIIGRITAVDLDGPQELTFTTSNQLTSEIISLTNPIGSSSIGRSVDMVLNRMLDRELRTDYDLEFDVTDGYNKVHFYVKLFCQDINDNSPRFLSPSYSKAISSRSPVGMIVLIVVASDIDSGLGGQIQYTLESDDASDLTYFFINTQAGLLMTKAPLINILYHEFKMRAVATDGYGLQGSVNVTITVSSYAIPTPPPKPSLVTPSPPPVTGRGFLFG</sequence>
<evidence type="ECO:0000313" key="9">
    <source>
        <dbReference type="Proteomes" id="UP001195483"/>
    </source>
</evidence>
<keyword evidence="2" id="KW-0677">Repeat</keyword>
<dbReference type="SUPFAM" id="SSF49313">
    <property type="entry name" value="Cadherin-like"/>
    <property type="match status" value="2"/>
</dbReference>
<evidence type="ECO:0000256" key="6">
    <source>
        <dbReference type="SAM" id="SignalP"/>
    </source>
</evidence>
<dbReference type="AlphaFoldDB" id="A0AAE0RUS8"/>
<dbReference type="InterPro" id="IPR039808">
    <property type="entry name" value="Cadherin"/>
</dbReference>
<dbReference type="InterPro" id="IPR015919">
    <property type="entry name" value="Cadherin-like_sf"/>
</dbReference>
<dbReference type="GO" id="GO:0045296">
    <property type="term" value="F:cadherin binding"/>
    <property type="evidence" value="ECO:0007669"/>
    <property type="project" value="TreeGrafter"/>
</dbReference>
<name>A0AAE0RUS8_9BIVA</name>
<reference evidence="8" key="3">
    <citation type="submission" date="2023-05" db="EMBL/GenBank/DDBJ databases">
        <authorList>
            <person name="Smith C.H."/>
        </authorList>
    </citation>
    <scope>NUCLEOTIDE SEQUENCE</scope>
    <source>
        <strain evidence="8">CHS0354</strain>
        <tissue evidence="8">Mantle</tissue>
    </source>
</reference>
<dbReference type="Proteomes" id="UP001195483">
    <property type="component" value="Unassembled WGS sequence"/>
</dbReference>
<evidence type="ECO:0000313" key="8">
    <source>
        <dbReference type="EMBL" id="KAK3580058.1"/>
    </source>
</evidence>
<evidence type="ECO:0000256" key="3">
    <source>
        <dbReference type="ARBA" id="ARBA00022837"/>
    </source>
</evidence>
<dbReference type="PANTHER" id="PTHR24027:SF438">
    <property type="entry name" value="CADHERIN 23"/>
    <property type="match status" value="1"/>
</dbReference>
<protein>
    <recommendedName>
        <fullName evidence="7">Cadherin domain-containing protein</fullName>
    </recommendedName>
</protein>
<feature type="chain" id="PRO_5042168710" description="Cadherin domain-containing protein" evidence="6">
    <location>
        <begin position="19"/>
        <end position="256"/>
    </location>
</feature>
<dbReference type="Gene3D" id="2.60.40.60">
    <property type="entry name" value="Cadherins"/>
    <property type="match status" value="2"/>
</dbReference>
<keyword evidence="4" id="KW-0472">Membrane</keyword>
<dbReference type="CDD" id="cd11304">
    <property type="entry name" value="Cadherin_repeat"/>
    <property type="match status" value="2"/>
</dbReference>
<evidence type="ECO:0000256" key="5">
    <source>
        <dbReference type="PROSITE-ProRule" id="PRU00043"/>
    </source>
</evidence>
<proteinExistence type="predicted"/>
<comment type="subcellular location">
    <subcellularLocation>
        <location evidence="1">Membrane</location>
    </subcellularLocation>
</comment>
<organism evidence="8 9">
    <name type="scientific">Potamilus streckersoni</name>
    <dbReference type="NCBI Taxonomy" id="2493646"/>
    <lineage>
        <taxon>Eukaryota</taxon>
        <taxon>Metazoa</taxon>
        <taxon>Spiralia</taxon>
        <taxon>Lophotrochozoa</taxon>
        <taxon>Mollusca</taxon>
        <taxon>Bivalvia</taxon>
        <taxon>Autobranchia</taxon>
        <taxon>Heteroconchia</taxon>
        <taxon>Palaeoheterodonta</taxon>
        <taxon>Unionida</taxon>
        <taxon>Unionoidea</taxon>
        <taxon>Unionidae</taxon>
        <taxon>Ambleminae</taxon>
        <taxon>Lampsilini</taxon>
        <taxon>Potamilus</taxon>
    </lineage>
</organism>
<dbReference type="PRINTS" id="PR00205">
    <property type="entry name" value="CADHERIN"/>
</dbReference>